<protein>
    <submittedName>
        <fullName evidence="1">Uncharacterized protein</fullName>
    </submittedName>
</protein>
<dbReference type="EMBL" id="CAJNJA010062337">
    <property type="protein sequence ID" value="CAE7876326.1"/>
    <property type="molecule type" value="Genomic_DNA"/>
</dbReference>
<organism evidence="1 2">
    <name type="scientific">Symbiodinium necroappetens</name>
    <dbReference type="NCBI Taxonomy" id="1628268"/>
    <lineage>
        <taxon>Eukaryota</taxon>
        <taxon>Sar</taxon>
        <taxon>Alveolata</taxon>
        <taxon>Dinophyceae</taxon>
        <taxon>Suessiales</taxon>
        <taxon>Symbiodiniaceae</taxon>
        <taxon>Symbiodinium</taxon>
    </lineage>
</organism>
<evidence type="ECO:0000313" key="1">
    <source>
        <dbReference type="EMBL" id="CAE7876326.1"/>
    </source>
</evidence>
<keyword evidence="2" id="KW-1185">Reference proteome</keyword>
<dbReference type="Proteomes" id="UP000601435">
    <property type="component" value="Unassembled WGS sequence"/>
</dbReference>
<sequence length="377" mass="42554">MVNWSFSSLAGLGATKSSQFWIWGMFEKVGVPGTTLEQFFKVLSWSLYWLWMGVWPETDVNGEPFPVGSHERHMAGRPLAEGWFACLWALIGDLEYLSSILSLPSHNNAKNCCALCKAGLTGSNTWSDFRPTAGWRAHQWTYESWRSWPGRSRNQLFTLPGVSALNVHLDWMHSKYLGIDQFTFGSCLALLTCTGMVPGSEQAALDTCWKFIQDFYREHKTKVRFGYLNRLSMFLRQSGCPKLRGKAAEIKHFVYPLLSLWELYMNSGLKLHRQIRLMLKANAHLEDLLTLYEQDVAFPPPVADDFEDTCCTMLCLHGQIASHFAEEGTDLFNLTGKAHMVQHISLLARCISPRQATGLALSAFPPPAAVGKVFFLV</sequence>
<evidence type="ECO:0000313" key="2">
    <source>
        <dbReference type="Proteomes" id="UP000601435"/>
    </source>
</evidence>
<comment type="caution">
    <text evidence="1">The sequence shown here is derived from an EMBL/GenBank/DDBJ whole genome shotgun (WGS) entry which is preliminary data.</text>
</comment>
<reference evidence="1" key="1">
    <citation type="submission" date="2021-02" db="EMBL/GenBank/DDBJ databases">
        <authorList>
            <person name="Dougan E. K."/>
            <person name="Rhodes N."/>
            <person name="Thang M."/>
            <person name="Chan C."/>
        </authorList>
    </citation>
    <scope>NUCLEOTIDE SEQUENCE</scope>
</reference>
<dbReference type="OrthoDB" id="406234at2759"/>
<gene>
    <name evidence="1" type="ORF">SNEC2469_LOCUS28555</name>
</gene>
<dbReference type="AlphaFoldDB" id="A0A813APY4"/>
<accession>A0A813APY4</accession>
<name>A0A813APY4_9DINO</name>
<proteinExistence type="predicted"/>